<comment type="caution">
    <text evidence="2">The sequence shown here is derived from an EMBL/GenBank/DDBJ whole genome shotgun (WGS) entry which is preliminary data.</text>
</comment>
<reference evidence="2 3" key="1">
    <citation type="submission" date="2019-02" db="EMBL/GenBank/DDBJ databases">
        <title>Prokaryotic population dynamics and viral predation in marine succession experiment using metagenomics: the confinement effect.</title>
        <authorList>
            <person name="Haro-Moreno J.M."/>
            <person name="Rodriguez-Valera F."/>
            <person name="Lopez-Perez M."/>
        </authorList>
    </citation>
    <scope>NUCLEOTIDE SEQUENCE [LARGE SCALE GENOMIC DNA]</scope>
    <source>
        <strain evidence="2">MED-G164</strain>
    </source>
</reference>
<accession>A0A520N5E3</accession>
<evidence type="ECO:0000256" key="1">
    <source>
        <dbReference type="SAM" id="SignalP"/>
    </source>
</evidence>
<dbReference type="AlphaFoldDB" id="A0A520N5E3"/>
<protein>
    <recommendedName>
        <fullName evidence="4">Histidine kinase</fullName>
    </recommendedName>
</protein>
<evidence type="ECO:0008006" key="4">
    <source>
        <dbReference type="Google" id="ProtNLM"/>
    </source>
</evidence>
<feature type="signal peptide" evidence="1">
    <location>
        <begin position="1"/>
        <end position="20"/>
    </location>
</feature>
<gene>
    <name evidence="2" type="ORF">EVA97_02180</name>
</gene>
<keyword evidence="1" id="KW-0732">Signal</keyword>
<name>A0A520N5E3_9GAMM</name>
<dbReference type="InterPro" id="IPR010239">
    <property type="entry name" value="CHP02001"/>
</dbReference>
<sequence>MKKLLLLMALVSLPSYSAVSANVSIASDYIWRGMTQTDGIAVSGGFDYAADSGFYAGIWGSNVNFNDSTGSGNGAEFDYYFGYGFDMGGIGVDIGYVMFDYPGNEDGLDFEEIVLGFSMGDLGLTFALGQDGAPDYTEVSYAIGDFGVSYGQYDDYGDNLALTYGFGCGSYDCGIGYFDFSDDGYSGMDEDALVFSMSASF</sequence>
<evidence type="ECO:0000313" key="3">
    <source>
        <dbReference type="Proteomes" id="UP000315283"/>
    </source>
</evidence>
<dbReference type="EMBL" id="SHBJ01000010">
    <property type="protein sequence ID" value="RZO28683.1"/>
    <property type="molecule type" value="Genomic_DNA"/>
</dbReference>
<dbReference type="Pfam" id="PF09694">
    <property type="entry name" value="Gcw_chp"/>
    <property type="match status" value="1"/>
</dbReference>
<evidence type="ECO:0000313" key="2">
    <source>
        <dbReference type="EMBL" id="RZO28683.1"/>
    </source>
</evidence>
<organism evidence="2 3">
    <name type="scientific">SAR86 cluster bacterium</name>
    <dbReference type="NCBI Taxonomy" id="2030880"/>
    <lineage>
        <taxon>Bacteria</taxon>
        <taxon>Pseudomonadati</taxon>
        <taxon>Pseudomonadota</taxon>
        <taxon>Gammaproteobacteria</taxon>
        <taxon>SAR86 cluster</taxon>
    </lineage>
</organism>
<dbReference type="NCBIfam" id="TIGR02001">
    <property type="entry name" value="gcw_chp"/>
    <property type="match status" value="1"/>
</dbReference>
<dbReference type="Proteomes" id="UP000315283">
    <property type="component" value="Unassembled WGS sequence"/>
</dbReference>
<feature type="chain" id="PRO_5021876476" description="Histidine kinase" evidence="1">
    <location>
        <begin position="21"/>
        <end position="201"/>
    </location>
</feature>
<proteinExistence type="predicted"/>